<dbReference type="GO" id="GO:0003968">
    <property type="term" value="F:RNA-directed RNA polymerase activity"/>
    <property type="evidence" value="ECO:0007669"/>
    <property type="project" value="UniProtKB-KW"/>
</dbReference>
<dbReference type="EMBL" id="ON746439">
    <property type="protein sequence ID" value="UYL95390.1"/>
    <property type="molecule type" value="Genomic_RNA"/>
</dbReference>
<keyword evidence="1 5" id="KW-0696">RNA-directed RNA polymerase</keyword>
<feature type="region of interest" description="Disordered" evidence="4">
    <location>
        <begin position="14"/>
        <end position="50"/>
    </location>
</feature>
<dbReference type="CDD" id="cd23183">
    <property type="entry name" value="ps-ssRNAv_Botourmiaviridae_RdRp"/>
    <property type="match status" value="1"/>
</dbReference>
<accession>A0A9E8AD51</accession>
<organism evidence="5">
    <name type="scientific">Tonghua Narna tick virus 2</name>
    <dbReference type="NCBI Taxonomy" id="2972241"/>
    <lineage>
        <taxon>Viruses</taxon>
        <taxon>Riboviria</taxon>
        <taxon>Orthornavirae</taxon>
        <taxon>Lenarviricota</taxon>
        <taxon>Amabiliviricetes</taxon>
        <taxon>Wolframvirales</taxon>
        <taxon>Narnaviridae</taxon>
    </lineage>
</organism>
<evidence type="ECO:0000256" key="1">
    <source>
        <dbReference type="ARBA" id="ARBA00022484"/>
    </source>
</evidence>
<keyword evidence="2" id="KW-0808">Transferase</keyword>
<protein>
    <submittedName>
        <fullName evidence="5">RNA-dependent RNA polymerase</fullName>
    </submittedName>
</protein>
<dbReference type="Pfam" id="PF05919">
    <property type="entry name" value="Mitovir_RNA_pol"/>
    <property type="match status" value="1"/>
</dbReference>
<name>A0A9E8AD51_9VIRU</name>
<proteinExistence type="predicted"/>
<dbReference type="InterPro" id="IPR008686">
    <property type="entry name" value="RNA_pol_mitovir"/>
</dbReference>
<reference evidence="5" key="1">
    <citation type="submission" date="2022-05" db="EMBL/GenBank/DDBJ databases">
        <authorList>
            <person name="Cao W."/>
            <person name="Jia N."/>
            <person name="Lam T.T.-Y."/>
            <person name="Ni X."/>
            <person name="Liu J."/>
        </authorList>
    </citation>
    <scope>NUCLEOTIDE SEQUENCE</scope>
    <source>
        <strain evidence="5">TIGMIC 2</strain>
    </source>
</reference>
<sequence length="838" mass="93878">MKVSALSGVFLHDFPTDDAARADDRSLSGQPYPGDKRKASGVAGKPHDQKCFGRKSEVTCRAAGKTKKQHRGCYPGGQSIQNLPSAPFWADPSPCPAIGSARHRQDRREKTKGNEDDPVLRNPWDCFVKPTRKREWKDKGNEEVAVGARVEWGTYPDFPTPGAHLRRDEMYARMLAKDHDNVLQDALDRLLSVWDGPRVYPPPPDKEDFGACARQKELYRKARAIVKLLWADQRLKAVRPLPKDIVCGSLRSKVRSIYDSELTVAQELSIKTSMKVEAQPCDACEDRQVSPLVEWKKARLQPESVDQRHLEQFKRAFARNVPDGWDAGKEHVCFVPNGHATNECTRREGGNWNRQEFSREPSVQLVYSAGKPRVVTLYSSFNTEVLKPLHDRLYSVLKRKGWLLVGSPTREKLTRLRDGTAGPNWLSFDYSSATDKIKLAYVRAMIDVLKQKSVGLSEDEINCLDVVGDLRVDCESAESGQPMGSLMSFPLLCLVNKTVVDMALTRLLVSGKIRFKEWTGHRCLINGDDLLTRDVSSGGLVEAIEVEGAQVGLVVNKDKTMVDPEYGEINSTVFKNCVEEKKTNVSSLWMGSDVVDVMGFAREATKTPRGFRSVVLANVSRLARSKTKTVHRLPGDLIAQVLASKRLKHAISARPASEGPQLTNLFPVVPLPDGYDLSRRDEVVVLHREVDRARDLGLWHGLNAQKKKAINIRKEIKAIPGERLPGRKIWKLLQPKKTSPVKTTLSCFAREWEKQRKEALLADDAGDDPLMIVSDLSGIERMLDTIRYMKTKEMGVRAVEAPVQLDEDFVSLRAAEESSWISNPVMGCDNVASRYVCP</sequence>
<evidence type="ECO:0000256" key="2">
    <source>
        <dbReference type="ARBA" id="ARBA00022679"/>
    </source>
</evidence>
<evidence type="ECO:0000256" key="3">
    <source>
        <dbReference type="ARBA" id="ARBA00022695"/>
    </source>
</evidence>
<feature type="region of interest" description="Disordered" evidence="4">
    <location>
        <begin position="84"/>
        <end position="121"/>
    </location>
</feature>
<evidence type="ECO:0000313" key="5">
    <source>
        <dbReference type="EMBL" id="UYL95390.1"/>
    </source>
</evidence>
<feature type="compositionally biased region" description="Basic and acidic residues" evidence="4">
    <location>
        <begin position="14"/>
        <end position="26"/>
    </location>
</feature>
<dbReference type="SUPFAM" id="SSF56672">
    <property type="entry name" value="DNA/RNA polymerases"/>
    <property type="match status" value="1"/>
</dbReference>
<keyword evidence="3" id="KW-0548">Nucleotidyltransferase</keyword>
<feature type="compositionally biased region" description="Basic and acidic residues" evidence="4">
    <location>
        <begin position="106"/>
        <end position="119"/>
    </location>
</feature>
<evidence type="ECO:0000256" key="4">
    <source>
        <dbReference type="SAM" id="MobiDB-lite"/>
    </source>
</evidence>
<dbReference type="InterPro" id="IPR043502">
    <property type="entry name" value="DNA/RNA_pol_sf"/>
</dbReference>